<reference evidence="1 2" key="1">
    <citation type="journal article" date="2020" name="Front. Microbiol.">
        <title>Phenotypic and Genetic Characterization of the Cheese Ripening Yeast Geotrichum candidum.</title>
        <authorList>
            <person name="Perkins V."/>
            <person name="Vignola S."/>
            <person name="Lessard M.H."/>
            <person name="Plante P.L."/>
            <person name="Corbeil J."/>
            <person name="Dugat-Bony E."/>
            <person name="Frenette M."/>
            <person name="Labrie S."/>
        </authorList>
    </citation>
    <scope>NUCLEOTIDE SEQUENCE [LARGE SCALE GENOMIC DNA]</scope>
    <source>
        <strain evidence="1 2">LMA-1147</strain>
    </source>
</reference>
<dbReference type="EMBL" id="QVQA01000014">
    <property type="protein sequence ID" value="KAF5101143.1"/>
    <property type="molecule type" value="Genomic_DNA"/>
</dbReference>
<evidence type="ECO:0000313" key="2">
    <source>
        <dbReference type="Proteomes" id="UP000744676"/>
    </source>
</evidence>
<gene>
    <name evidence="1" type="ORF">D0Z00_000989</name>
</gene>
<organism evidence="1 2">
    <name type="scientific">Geotrichum galactomycetum</name>
    <dbReference type="NCBI Taxonomy" id="27317"/>
    <lineage>
        <taxon>Eukaryota</taxon>
        <taxon>Fungi</taxon>
        <taxon>Dikarya</taxon>
        <taxon>Ascomycota</taxon>
        <taxon>Saccharomycotina</taxon>
        <taxon>Dipodascomycetes</taxon>
        <taxon>Dipodascales</taxon>
        <taxon>Dipodascaceae</taxon>
        <taxon>Geotrichum</taxon>
    </lineage>
</organism>
<sequence>MLWLGPTTRDIQIRRREQEAKEGKSCKDPNVSDEMKAINKEFGKIHVKRGTCAVGLKGADVVILGCEKRSALKLQDTRTTPSKINQIDDHIYLAFAGLNADARILIDKARVEAQSHKLVVEDPASVEYMTRYIAKVQQRYTQSGGVRPFGVSTFLVGFDPNDKEPKLYLTEPSGIYSAWKANAIGKNSKTVRELLEKSYEDNMSREQAIKLTVKSLLEVVQTGAKNIEIMVLSPGAPAEVSII</sequence>
<evidence type="ECO:0000313" key="1">
    <source>
        <dbReference type="EMBL" id="KAF5101143.1"/>
    </source>
</evidence>
<name>A0ACB6V8K0_9ASCO</name>
<accession>A0ACB6V8K0</accession>
<dbReference type="Proteomes" id="UP000744676">
    <property type="component" value="Unassembled WGS sequence"/>
</dbReference>
<proteinExistence type="predicted"/>
<comment type="caution">
    <text evidence="1">The sequence shown here is derived from an EMBL/GenBank/DDBJ whole genome shotgun (WGS) entry which is preliminary data.</text>
</comment>
<keyword evidence="2" id="KW-1185">Reference proteome</keyword>
<protein>
    <submittedName>
        <fullName evidence="1">Uncharacterized protein</fullName>
    </submittedName>
</protein>